<feature type="compositionally biased region" description="Basic and acidic residues" evidence="1">
    <location>
        <begin position="436"/>
        <end position="449"/>
    </location>
</feature>
<dbReference type="PANTHER" id="PTHR35694:SF1">
    <property type="entry name" value="DENEDDYLASE"/>
    <property type="match status" value="1"/>
</dbReference>
<dbReference type="Pfam" id="PF14233">
    <property type="entry name" value="DUF4335"/>
    <property type="match status" value="1"/>
</dbReference>
<proteinExistence type="predicted"/>
<protein>
    <submittedName>
        <fullName evidence="2">Uncharacterized protein</fullName>
    </submittedName>
</protein>
<sequence>MVPRSPKGRESCRCTAFNHEPTEAGAGLPKQYRSRVAQETSTMTSVPRLSASRHYENVLAMVGVSGTALSTQVSIAMLPVAETLIREKGLENKEGAPLVVNVGKSARDNHPWLPVYTRVIVPVDELFRSRESFRSMKADGWMKRAAKVYQAGPDVPEALLEEKLARDETRRVRVDQIAEVAVGFRPPGQWEKAQVDYSFELWHSPRPWPVDTVFLQGSKSFLVYLSQSLAAYSFWDVLPPGGREVANEDPSEQSPSGFLGALENLRQALAAPFREPDEAPAPESWIPRASHPVRFCTVSPSPSPHAVVAAPASDPGTALDPIAEDAAYIQDTVLAAKREAREWWPLPESAAEDIAVLQQAAQLDEFARAVTGQSEERPAVRSVGASTSEASVGVAGISNGQLREDTGRFAETSERGGNVSAQSSDTAAAVASADRATSKKASERPKTEESVNGTVTAAAKRESTTFVGRSEMEDDKRGMTGLNLESEREMELSLEQTRAAGLEQASTSGMEEATHLDRRIALISPQDFHVHLMQVEGRLLKNVQVVEGWETVWRIDKDGNRSSLPKGTHSVAEDDVIELLLTHSQLVDLAEAVDAFLKDKATWPTVDRPMLVKVPPRPAEAPVKVEKTWLSELPRLVLSGALLVALSVVNKASLPRRQSYNPQAVAMSQQQSVETRQPAREPHRRKVVLPSNSDVPEEEMQLLCDAVATMAGFWTPAEAGEEPAKELVFQVVVSRDGEVVGCRPENSAAVEQWAALPLSKALHRKPKTKLRHALVESSVPYKVPEEGPVVIELSLLPDGEVRARPWPELPTGPPAALPGPSSVQRELLELRDGEDELSVNQGLEQVLERRLLVSRSTTEVRASIREYLGLPGVSLSREETVRLSGVLPAGLGEDPQIGDVETNVVEEIELGKWSFGDTGLRERLEAEKRKLEEEFGLDGSLGDVDPDRLEEQIWKNLQAGGLGGIEDAWREEMRAKAILEATRGSADTQATEILDKGEDAGEEE</sequence>
<evidence type="ECO:0000313" key="3">
    <source>
        <dbReference type="Proteomes" id="UP000054558"/>
    </source>
</evidence>
<feature type="compositionally biased region" description="Basic and acidic residues" evidence="1">
    <location>
        <begin position="402"/>
        <end position="414"/>
    </location>
</feature>
<feature type="compositionally biased region" description="Polar residues" evidence="1">
    <location>
        <begin position="37"/>
        <end position="47"/>
    </location>
</feature>
<reference evidence="2 3" key="1">
    <citation type="journal article" date="2014" name="Nat. Commun.">
        <title>Klebsormidium flaccidum genome reveals primary factors for plant terrestrial adaptation.</title>
        <authorList>
            <person name="Hori K."/>
            <person name="Maruyama F."/>
            <person name="Fujisawa T."/>
            <person name="Togashi T."/>
            <person name="Yamamoto N."/>
            <person name="Seo M."/>
            <person name="Sato S."/>
            <person name="Yamada T."/>
            <person name="Mori H."/>
            <person name="Tajima N."/>
            <person name="Moriyama T."/>
            <person name="Ikeuchi M."/>
            <person name="Watanabe M."/>
            <person name="Wada H."/>
            <person name="Kobayashi K."/>
            <person name="Saito M."/>
            <person name="Masuda T."/>
            <person name="Sasaki-Sekimoto Y."/>
            <person name="Mashiguchi K."/>
            <person name="Awai K."/>
            <person name="Shimojima M."/>
            <person name="Masuda S."/>
            <person name="Iwai M."/>
            <person name="Nobusawa T."/>
            <person name="Narise T."/>
            <person name="Kondo S."/>
            <person name="Saito H."/>
            <person name="Sato R."/>
            <person name="Murakawa M."/>
            <person name="Ihara Y."/>
            <person name="Oshima-Yamada Y."/>
            <person name="Ohtaka K."/>
            <person name="Satoh M."/>
            <person name="Sonobe K."/>
            <person name="Ishii M."/>
            <person name="Ohtani R."/>
            <person name="Kanamori-Sato M."/>
            <person name="Honoki R."/>
            <person name="Miyazaki D."/>
            <person name="Mochizuki H."/>
            <person name="Umetsu J."/>
            <person name="Higashi K."/>
            <person name="Shibata D."/>
            <person name="Kamiya Y."/>
            <person name="Sato N."/>
            <person name="Nakamura Y."/>
            <person name="Tabata S."/>
            <person name="Ida S."/>
            <person name="Kurokawa K."/>
            <person name="Ohta H."/>
        </authorList>
    </citation>
    <scope>NUCLEOTIDE SEQUENCE [LARGE SCALE GENOMIC DNA]</scope>
    <source>
        <strain evidence="2 3">NIES-2285</strain>
    </source>
</reference>
<feature type="region of interest" description="Disordered" evidence="1">
    <location>
        <begin position="370"/>
        <end position="477"/>
    </location>
</feature>
<feature type="compositionally biased region" description="Polar residues" evidence="1">
    <location>
        <begin position="661"/>
        <end position="675"/>
    </location>
</feature>
<keyword evidence="3" id="KW-1185">Reference proteome</keyword>
<evidence type="ECO:0000313" key="2">
    <source>
        <dbReference type="EMBL" id="GAQ79256.1"/>
    </source>
</evidence>
<feature type="compositionally biased region" description="Basic and acidic residues" evidence="1">
    <location>
        <begin position="993"/>
        <end position="1004"/>
    </location>
</feature>
<organism evidence="2 3">
    <name type="scientific">Klebsormidium nitens</name>
    <name type="common">Green alga</name>
    <name type="synonym">Ulothrix nitens</name>
    <dbReference type="NCBI Taxonomy" id="105231"/>
    <lineage>
        <taxon>Eukaryota</taxon>
        <taxon>Viridiplantae</taxon>
        <taxon>Streptophyta</taxon>
        <taxon>Klebsormidiophyceae</taxon>
        <taxon>Klebsormidiales</taxon>
        <taxon>Klebsormidiaceae</taxon>
        <taxon>Klebsormidium</taxon>
    </lineage>
</organism>
<dbReference type="OrthoDB" id="1894747at2759"/>
<dbReference type="PANTHER" id="PTHR35694">
    <property type="entry name" value="DENEDDYLASE"/>
    <property type="match status" value="1"/>
</dbReference>
<dbReference type="InterPro" id="IPR025569">
    <property type="entry name" value="DUF4335"/>
</dbReference>
<dbReference type="Proteomes" id="UP000054558">
    <property type="component" value="Unassembled WGS sequence"/>
</dbReference>
<name>A0A1Y1HRQ5_KLENI</name>
<feature type="region of interest" description="Disordered" evidence="1">
    <location>
        <begin position="982"/>
        <end position="1004"/>
    </location>
</feature>
<feature type="compositionally biased region" description="Low complexity" evidence="1">
    <location>
        <begin position="419"/>
        <end position="435"/>
    </location>
</feature>
<accession>A0A1Y1HRQ5</accession>
<evidence type="ECO:0000256" key="1">
    <source>
        <dbReference type="SAM" id="MobiDB-lite"/>
    </source>
</evidence>
<dbReference type="STRING" id="105231.A0A1Y1HRQ5"/>
<dbReference type="EMBL" id="DF236976">
    <property type="protein sequence ID" value="GAQ79256.1"/>
    <property type="molecule type" value="Genomic_DNA"/>
</dbReference>
<dbReference type="AlphaFoldDB" id="A0A1Y1HRQ5"/>
<feature type="region of interest" description="Disordered" evidence="1">
    <location>
        <begin position="661"/>
        <end position="685"/>
    </location>
</feature>
<feature type="region of interest" description="Disordered" evidence="1">
    <location>
        <begin position="23"/>
        <end position="48"/>
    </location>
</feature>
<gene>
    <name evidence="2" type="ORF">KFL_000270150</name>
</gene>